<evidence type="ECO:0000313" key="2">
    <source>
        <dbReference type="Proteomes" id="UP000232163"/>
    </source>
</evidence>
<gene>
    <name evidence="1" type="ORF">B5P45_22045</name>
</gene>
<dbReference type="KEGG" id="pht:BLM14_27520"/>
<keyword evidence="2" id="KW-1185">Reference proteome</keyword>
<comment type="caution">
    <text evidence="1">The sequence shown here is derived from an EMBL/GenBank/DDBJ whole genome shotgun (WGS) entry which is preliminary data.</text>
</comment>
<dbReference type="AlphaFoldDB" id="A0A2N9VT33"/>
<sequence>MAEVVGSPGRGSTDRSFDADIRCLDADTHPAGKTAKLQRSCWLHRSAGGPAPVAIFRSGMVPQHQLNPAANKPGAECNLQKCQDQAVAPTW</sequence>
<name>A0A2N9VT33_9HYPH</name>
<protein>
    <submittedName>
        <fullName evidence="1">Uncharacterized protein</fullName>
    </submittedName>
</protein>
<proteinExistence type="predicted"/>
<dbReference type="EMBL" id="MZMT01000050">
    <property type="protein sequence ID" value="PIO42651.1"/>
    <property type="molecule type" value="Genomic_DNA"/>
</dbReference>
<dbReference type="Proteomes" id="UP000232163">
    <property type="component" value="Unassembled WGS sequence"/>
</dbReference>
<evidence type="ECO:0000313" key="1">
    <source>
        <dbReference type="EMBL" id="PIO42651.1"/>
    </source>
</evidence>
<accession>A0A2N9VT33</accession>
<reference evidence="2" key="1">
    <citation type="journal article" date="2017" name="Int J Environ Stud">
        <title>Does the Miocene-Pliocene relict legume Oxytropis triphylla form nitrogen-fixing nodules with a combination of bacterial strains?</title>
        <authorList>
            <person name="Safronova V."/>
            <person name="Belimov A."/>
            <person name="Sazanova A."/>
            <person name="Kuznetsova I."/>
            <person name="Popova J."/>
            <person name="Andronov E."/>
            <person name="Verkhozina A."/>
            <person name="Tikhonovich I."/>
        </authorList>
    </citation>
    <scope>NUCLEOTIDE SEQUENCE [LARGE SCALE GENOMIC DNA]</scope>
    <source>
        <strain evidence="2">Tri-38</strain>
    </source>
</reference>
<organism evidence="1 2">
    <name type="scientific">Phyllobacterium zundukense</name>
    <dbReference type="NCBI Taxonomy" id="1867719"/>
    <lineage>
        <taxon>Bacteria</taxon>
        <taxon>Pseudomonadati</taxon>
        <taxon>Pseudomonadota</taxon>
        <taxon>Alphaproteobacteria</taxon>
        <taxon>Hyphomicrobiales</taxon>
        <taxon>Phyllobacteriaceae</taxon>
        <taxon>Phyllobacterium</taxon>
    </lineage>
</organism>